<keyword evidence="8" id="KW-1185">Reference proteome</keyword>
<keyword evidence="4 6" id="KW-1133">Transmembrane helix</keyword>
<dbReference type="PANTHER" id="PTHR30086">
    <property type="entry name" value="ARGININE EXPORTER PROTEIN ARGO"/>
    <property type="match status" value="1"/>
</dbReference>
<dbReference type="RefSeq" id="WP_116682984.1">
    <property type="nucleotide sequence ID" value="NZ_QURL01000003.1"/>
</dbReference>
<accession>A0A371X5Q0</accession>
<evidence type="ECO:0000313" key="8">
    <source>
        <dbReference type="Proteomes" id="UP000264310"/>
    </source>
</evidence>
<dbReference type="Proteomes" id="UP000264310">
    <property type="component" value="Unassembled WGS sequence"/>
</dbReference>
<evidence type="ECO:0000256" key="6">
    <source>
        <dbReference type="SAM" id="Phobius"/>
    </source>
</evidence>
<dbReference type="InterPro" id="IPR001123">
    <property type="entry name" value="LeuE-type"/>
</dbReference>
<name>A0A371X5Q0_9HYPH</name>
<dbReference type="OrthoDB" id="9804822at2"/>
<evidence type="ECO:0000256" key="3">
    <source>
        <dbReference type="ARBA" id="ARBA00022692"/>
    </source>
</evidence>
<comment type="subcellular location">
    <subcellularLocation>
        <location evidence="1">Cell membrane</location>
        <topology evidence="1">Multi-pass membrane protein</topology>
    </subcellularLocation>
</comment>
<dbReference type="AlphaFoldDB" id="A0A371X5Q0"/>
<feature type="transmembrane region" description="Helical" evidence="6">
    <location>
        <begin position="74"/>
        <end position="91"/>
    </location>
</feature>
<dbReference type="PANTHER" id="PTHR30086:SF20">
    <property type="entry name" value="ARGININE EXPORTER PROTEIN ARGO-RELATED"/>
    <property type="match status" value="1"/>
</dbReference>
<feature type="transmembrane region" description="Helical" evidence="6">
    <location>
        <begin position="41"/>
        <end position="62"/>
    </location>
</feature>
<sequence>MELMSVALFVGALLLNAGTPGPSIAALVSRVLTNGWRDVFPFILAMWIGEIIWLTMAIAGLTALAQTFQFGFEILKWLGVAYLAWLAVKMWRQPLGIAEGELPRRTSPISMFATGMALTLGNPKIMVFYLALLPSLIDLSSIGLAQWAILAGITFLTLAAIDLTWTFLAHKARTFLRTPAAVRIANKVGAITLGGAAAAIASRH</sequence>
<dbReference type="Pfam" id="PF01810">
    <property type="entry name" value="LysE"/>
    <property type="match status" value="1"/>
</dbReference>
<proteinExistence type="predicted"/>
<feature type="transmembrane region" description="Helical" evidence="6">
    <location>
        <begin position="144"/>
        <end position="168"/>
    </location>
</feature>
<dbReference type="GO" id="GO:0005886">
    <property type="term" value="C:plasma membrane"/>
    <property type="evidence" value="ECO:0007669"/>
    <property type="project" value="UniProtKB-SubCell"/>
</dbReference>
<feature type="transmembrane region" description="Helical" evidence="6">
    <location>
        <begin position="111"/>
        <end position="132"/>
    </location>
</feature>
<evidence type="ECO:0000256" key="2">
    <source>
        <dbReference type="ARBA" id="ARBA00022475"/>
    </source>
</evidence>
<keyword evidence="2" id="KW-1003">Cell membrane</keyword>
<keyword evidence="5 6" id="KW-0472">Membrane</keyword>
<keyword evidence="3 6" id="KW-0812">Transmembrane</keyword>
<evidence type="ECO:0000313" key="7">
    <source>
        <dbReference type="EMBL" id="RFC64566.1"/>
    </source>
</evidence>
<protein>
    <submittedName>
        <fullName evidence="7">LysE family translocator</fullName>
    </submittedName>
</protein>
<dbReference type="EMBL" id="QURL01000003">
    <property type="protein sequence ID" value="RFC64566.1"/>
    <property type="molecule type" value="Genomic_DNA"/>
</dbReference>
<organism evidence="7 8">
    <name type="scientific">Fulvimarina endophytica</name>
    <dbReference type="NCBI Taxonomy" id="2293836"/>
    <lineage>
        <taxon>Bacteria</taxon>
        <taxon>Pseudomonadati</taxon>
        <taxon>Pseudomonadota</taxon>
        <taxon>Alphaproteobacteria</taxon>
        <taxon>Hyphomicrobiales</taxon>
        <taxon>Aurantimonadaceae</taxon>
        <taxon>Fulvimarina</taxon>
    </lineage>
</organism>
<dbReference type="GO" id="GO:0015171">
    <property type="term" value="F:amino acid transmembrane transporter activity"/>
    <property type="evidence" value="ECO:0007669"/>
    <property type="project" value="TreeGrafter"/>
</dbReference>
<evidence type="ECO:0000256" key="4">
    <source>
        <dbReference type="ARBA" id="ARBA00022989"/>
    </source>
</evidence>
<evidence type="ECO:0000256" key="5">
    <source>
        <dbReference type="ARBA" id="ARBA00023136"/>
    </source>
</evidence>
<evidence type="ECO:0000256" key="1">
    <source>
        <dbReference type="ARBA" id="ARBA00004651"/>
    </source>
</evidence>
<comment type="caution">
    <text evidence="7">The sequence shown here is derived from an EMBL/GenBank/DDBJ whole genome shotgun (WGS) entry which is preliminary data.</text>
</comment>
<reference evidence="7 8" key="1">
    <citation type="submission" date="2018-08" db="EMBL/GenBank/DDBJ databases">
        <title>Fulvimarina sp. 85, whole genome shotgun sequence.</title>
        <authorList>
            <person name="Tuo L."/>
        </authorList>
    </citation>
    <scope>NUCLEOTIDE SEQUENCE [LARGE SCALE GENOMIC DNA]</scope>
    <source>
        <strain evidence="7 8">85</strain>
    </source>
</reference>
<gene>
    <name evidence="7" type="ORF">DYI37_08360</name>
</gene>